<dbReference type="EMBL" id="JAKLMC020000022">
    <property type="protein sequence ID" value="KAK5951079.1"/>
    <property type="molecule type" value="Genomic_DNA"/>
</dbReference>
<dbReference type="AlphaFoldDB" id="A0AAN8I441"/>
<evidence type="ECO:0000313" key="3">
    <source>
        <dbReference type="EMBL" id="KAK5951079.1"/>
    </source>
</evidence>
<protein>
    <recommendedName>
        <fullName evidence="2">AMP-dependent synthetase/ligase domain-containing protein</fullName>
    </recommendedName>
</protein>
<dbReference type="PANTHER" id="PTHR42921">
    <property type="entry name" value="ACETOACETYL-COA SYNTHETASE"/>
    <property type="match status" value="1"/>
</dbReference>
<reference evidence="3 4" key="1">
    <citation type="submission" date="2022-12" db="EMBL/GenBank/DDBJ databases">
        <title>Genomic features and morphological characterization of a novel Knufia sp. strain isolated from spacecraft assembly facility.</title>
        <authorList>
            <person name="Teixeira M."/>
            <person name="Chander A.M."/>
            <person name="Stajich J.E."/>
            <person name="Venkateswaran K."/>
        </authorList>
    </citation>
    <scope>NUCLEOTIDE SEQUENCE [LARGE SCALE GENOMIC DNA]</scope>
    <source>
        <strain evidence="3 4">FJI-L2-BK-P2</strain>
    </source>
</reference>
<dbReference type="GO" id="GO:0030729">
    <property type="term" value="F:acetoacetate-CoA ligase activity"/>
    <property type="evidence" value="ECO:0007669"/>
    <property type="project" value="InterPro"/>
</dbReference>
<comment type="caution">
    <text evidence="3">The sequence shown here is derived from an EMBL/GenBank/DDBJ whole genome shotgun (WGS) entry which is preliminary data.</text>
</comment>
<organism evidence="3 4">
    <name type="scientific">Knufia fluminis</name>
    <dbReference type="NCBI Taxonomy" id="191047"/>
    <lineage>
        <taxon>Eukaryota</taxon>
        <taxon>Fungi</taxon>
        <taxon>Dikarya</taxon>
        <taxon>Ascomycota</taxon>
        <taxon>Pezizomycotina</taxon>
        <taxon>Eurotiomycetes</taxon>
        <taxon>Chaetothyriomycetidae</taxon>
        <taxon>Chaetothyriales</taxon>
        <taxon>Trichomeriaceae</taxon>
        <taxon>Knufia</taxon>
    </lineage>
</organism>
<dbReference type="Pfam" id="PF00501">
    <property type="entry name" value="AMP-binding"/>
    <property type="match status" value="1"/>
</dbReference>
<dbReference type="InterPro" id="IPR042099">
    <property type="entry name" value="ANL_N_sf"/>
</dbReference>
<dbReference type="InterPro" id="IPR005914">
    <property type="entry name" value="Acac_CoA_synth"/>
</dbReference>
<keyword evidence="4" id="KW-1185">Reference proteome</keyword>
<dbReference type="GO" id="GO:0006629">
    <property type="term" value="P:lipid metabolic process"/>
    <property type="evidence" value="ECO:0007669"/>
    <property type="project" value="InterPro"/>
</dbReference>
<dbReference type="SUPFAM" id="SSF56801">
    <property type="entry name" value="Acetyl-CoA synthetase-like"/>
    <property type="match status" value="1"/>
</dbReference>
<evidence type="ECO:0000256" key="1">
    <source>
        <dbReference type="SAM" id="MobiDB-lite"/>
    </source>
</evidence>
<feature type="region of interest" description="Disordered" evidence="1">
    <location>
        <begin position="479"/>
        <end position="507"/>
    </location>
</feature>
<dbReference type="PROSITE" id="PS00455">
    <property type="entry name" value="AMP_BINDING"/>
    <property type="match status" value="1"/>
</dbReference>
<feature type="domain" description="AMP-dependent synthetase/ligase" evidence="2">
    <location>
        <begin position="129"/>
        <end position="450"/>
    </location>
</feature>
<accession>A0AAN8I441</accession>
<gene>
    <name evidence="3" type="ORF">OHC33_007832</name>
</gene>
<dbReference type="NCBIfam" id="TIGR01217">
    <property type="entry name" value="ac_ac_CoA_syn"/>
    <property type="match status" value="1"/>
</dbReference>
<dbReference type="Gene3D" id="3.30.300.30">
    <property type="match status" value="1"/>
</dbReference>
<evidence type="ECO:0000313" key="4">
    <source>
        <dbReference type="Proteomes" id="UP001316803"/>
    </source>
</evidence>
<dbReference type="PANTHER" id="PTHR42921:SF4">
    <property type="entry name" value="ACETOACETYL-COA SYNTHASE (AFU_ORTHOLOGUE AFUA_8G04770)"/>
    <property type="match status" value="1"/>
</dbReference>
<proteinExistence type="predicted"/>
<dbReference type="InterPro" id="IPR020845">
    <property type="entry name" value="AMP-binding_CS"/>
</dbReference>
<sequence>MSTPRKLWGHPSPTTTQLWKFKTHIESLTSQSLPDYHSLYTYSITHRSDFWTAAFNFFPIVYSGSIPTPCFDESARMDTIPRPSWFSGVRTNFAENILFSGRPDGTRTTKGKEDSKIAVTQVREGSFLEPIIHITWGELRTRVARLSNAMRARGVRKGDRVALVASTSIDTLTVFLATTTLGALFSSSSTDMGVKGILDRLVQIRPKWLFMDEGAVYNGVTIDLRSKMGEVVAGMSSARIEEFVGAVSMRRFGTAMDVSGVPRCEMWDEFLGEAGDELVFEDCEFNDPFIIVYSSGTTGQPKCIVHSIGGVVLNGHKEGRLHREIDENSTQLQYTTTGWIMYLGSVQALLMGARMITYDGSPFLPDPRNFLRLLEREGVTHLGTSPRYLGTLQQSNIAPREVVDLSKLRVVTCTGMVLSEALFEWFYDVGFPGRVQLDNISGGTDLAGAWGTGCPILPVYVGGCQCLSLGMPVKVYDSTQEPSEEELRTGQPMKGSEVEREGEPGDLVGTGAFPTMPLYFFGDEGGKKYFDSYFAKYDGVWTHGDFIQIHPVTKQVMFLGRADGVLNPSGVRFGSSEIYSVIEKHFPDSIAASICVGQRRPQDSDERVLLFVLMKPGHRFTARLIRDIKARIAEETSKRHVPKFVFETKDIPTTVNGKLVELPVKSIVSGKKVKPSGTLLNPESLEFYYQFAQDENLKEPVEAKL</sequence>
<dbReference type="InterPro" id="IPR045851">
    <property type="entry name" value="AMP-bd_C_sf"/>
</dbReference>
<evidence type="ECO:0000259" key="2">
    <source>
        <dbReference type="Pfam" id="PF00501"/>
    </source>
</evidence>
<dbReference type="InterPro" id="IPR000873">
    <property type="entry name" value="AMP-dep_synth/lig_dom"/>
</dbReference>
<dbReference type="Gene3D" id="3.40.50.12780">
    <property type="entry name" value="N-terminal domain of ligase-like"/>
    <property type="match status" value="1"/>
</dbReference>
<name>A0AAN8I441_9EURO</name>
<dbReference type="Proteomes" id="UP001316803">
    <property type="component" value="Unassembled WGS sequence"/>
</dbReference>